<reference evidence="3 5" key="2">
    <citation type="submission" date="2019-07" db="EMBL/GenBank/DDBJ databases">
        <title>Whole genome shotgun sequence of Kocuria flava NBRC 107626.</title>
        <authorList>
            <person name="Hosoyama A."/>
            <person name="Uohara A."/>
            <person name="Ohji S."/>
            <person name="Ichikawa N."/>
        </authorList>
    </citation>
    <scope>NUCLEOTIDE SEQUENCE [LARGE SCALE GENOMIC DNA]</scope>
    <source>
        <strain evidence="3 5">NBRC 107626</strain>
    </source>
</reference>
<evidence type="ECO:0000313" key="4">
    <source>
        <dbReference type="Proteomes" id="UP000057181"/>
    </source>
</evidence>
<reference evidence="2 4" key="1">
    <citation type="submission" date="2015-11" db="EMBL/GenBank/DDBJ databases">
        <title>Complete Genome Sequence of Kocuria flava strain HO-9041.</title>
        <authorList>
            <person name="Zhou M."/>
            <person name="Dai J."/>
        </authorList>
    </citation>
    <scope>NUCLEOTIDE SEQUENCE [LARGE SCALE GENOMIC DNA]</scope>
    <source>
        <strain evidence="2 4">HO-9041</strain>
    </source>
</reference>
<sequence>MSGFLLSQHSEGFSAQEQDPALPLTHQLSHPVVLRSTATAAPAAQRAAHPWSEAVEQPMQKLKTYVENTDVGSEGIIGH</sequence>
<proteinExistence type="predicted"/>
<dbReference type="AlphaFoldDB" id="A0A0U3HUM9"/>
<dbReference type="KEGG" id="kfv:AS188_01125"/>
<dbReference type="EMBL" id="BJZR01000094">
    <property type="protein sequence ID" value="GEO93218.1"/>
    <property type="molecule type" value="Genomic_DNA"/>
</dbReference>
<gene>
    <name evidence="2" type="ORF">AS188_01125</name>
    <name evidence="3" type="ORF">KFL01_25240</name>
</gene>
<feature type="compositionally biased region" description="Polar residues" evidence="1">
    <location>
        <begin position="1"/>
        <end position="17"/>
    </location>
</feature>
<protein>
    <submittedName>
        <fullName evidence="2">Uncharacterized protein</fullName>
    </submittedName>
</protein>
<feature type="region of interest" description="Disordered" evidence="1">
    <location>
        <begin position="1"/>
        <end position="27"/>
    </location>
</feature>
<evidence type="ECO:0000313" key="5">
    <source>
        <dbReference type="Proteomes" id="UP000321155"/>
    </source>
</evidence>
<dbReference type="Proteomes" id="UP000321155">
    <property type="component" value="Unassembled WGS sequence"/>
</dbReference>
<dbReference type="EMBL" id="CP013254">
    <property type="protein sequence ID" value="ALU38583.1"/>
    <property type="molecule type" value="Genomic_DNA"/>
</dbReference>
<dbReference type="RefSeq" id="WP_058857297.1">
    <property type="nucleotide sequence ID" value="NZ_BJZR01000094.1"/>
</dbReference>
<name>A0A0U3HUM9_9MICC</name>
<evidence type="ECO:0000256" key="1">
    <source>
        <dbReference type="SAM" id="MobiDB-lite"/>
    </source>
</evidence>
<accession>A0A0U3HUM9</accession>
<keyword evidence="5" id="KW-1185">Reference proteome</keyword>
<dbReference type="Proteomes" id="UP000057181">
    <property type="component" value="Chromosome"/>
</dbReference>
<evidence type="ECO:0000313" key="2">
    <source>
        <dbReference type="EMBL" id="ALU38583.1"/>
    </source>
</evidence>
<organism evidence="2 4">
    <name type="scientific">Kocuria flava</name>
    <dbReference type="NCBI Taxonomy" id="446860"/>
    <lineage>
        <taxon>Bacteria</taxon>
        <taxon>Bacillati</taxon>
        <taxon>Actinomycetota</taxon>
        <taxon>Actinomycetes</taxon>
        <taxon>Micrococcales</taxon>
        <taxon>Micrococcaceae</taxon>
        <taxon>Kocuria</taxon>
    </lineage>
</organism>
<evidence type="ECO:0000313" key="3">
    <source>
        <dbReference type="EMBL" id="GEO93218.1"/>
    </source>
</evidence>